<keyword evidence="5 7" id="KW-1133">Transmembrane helix</keyword>
<evidence type="ECO:0000259" key="8">
    <source>
        <dbReference type="PROSITE" id="PS50928"/>
    </source>
</evidence>
<proteinExistence type="predicted"/>
<gene>
    <name evidence="9" type="ORF">FLSS-18_0023</name>
</gene>
<name>M1QAZ7_9ZZZZ</name>
<dbReference type="EMBL" id="JX684083">
    <property type="protein sequence ID" value="AGF93158.1"/>
    <property type="molecule type" value="Genomic_DNA"/>
</dbReference>
<dbReference type="AlphaFoldDB" id="M1QAZ7"/>
<evidence type="ECO:0000256" key="5">
    <source>
        <dbReference type="ARBA" id="ARBA00022989"/>
    </source>
</evidence>
<feature type="transmembrane region" description="Helical" evidence="7">
    <location>
        <begin position="59"/>
        <end position="82"/>
    </location>
</feature>
<keyword evidence="4 7" id="KW-0812">Transmembrane</keyword>
<feature type="domain" description="ABC transmembrane type-1" evidence="8">
    <location>
        <begin position="1"/>
        <end position="75"/>
    </location>
</feature>
<protein>
    <submittedName>
        <fullName evidence="9">Binding-protein-dependent transport system inner membrane component</fullName>
    </submittedName>
</protein>
<evidence type="ECO:0000256" key="7">
    <source>
        <dbReference type="SAM" id="Phobius"/>
    </source>
</evidence>
<evidence type="ECO:0000256" key="1">
    <source>
        <dbReference type="ARBA" id="ARBA00004651"/>
    </source>
</evidence>
<evidence type="ECO:0000256" key="4">
    <source>
        <dbReference type="ARBA" id="ARBA00022692"/>
    </source>
</evidence>
<dbReference type="PANTHER" id="PTHR43163">
    <property type="entry name" value="DIPEPTIDE TRANSPORT SYSTEM PERMEASE PROTEIN DPPB-RELATED"/>
    <property type="match status" value="1"/>
</dbReference>
<feature type="transmembrane region" description="Helical" evidence="7">
    <location>
        <begin position="20"/>
        <end position="39"/>
    </location>
</feature>
<keyword evidence="6 7" id="KW-0472">Membrane</keyword>
<dbReference type="Gene3D" id="1.10.3720.10">
    <property type="entry name" value="MetI-like"/>
    <property type="match status" value="1"/>
</dbReference>
<dbReference type="GO" id="GO:0055085">
    <property type="term" value="P:transmembrane transport"/>
    <property type="evidence" value="ECO:0007669"/>
    <property type="project" value="InterPro"/>
</dbReference>
<evidence type="ECO:0000256" key="3">
    <source>
        <dbReference type="ARBA" id="ARBA00022475"/>
    </source>
</evidence>
<comment type="subcellular location">
    <subcellularLocation>
        <location evidence="1">Cell membrane</location>
        <topology evidence="1">Multi-pass membrane protein</topology>
    </subcellularLocation>
</comment>
<sequence length="88" mass="9601">MVLKHAIRNAAIPIVTQLSLQFRFVIGGSVVVETIFGWPGLGQLLAQAATARDYPVVTAATFLIASFIVIANIFVDFVYTLINPKIRL</sequence>
<dbReference type="PANTHER" id="PTHR43163:SF6">
    <property type="entry name" value="DIPEPTIDE TRANSPORT SYSTEM PERMEASE PROTEIN DPPB-RELATED"/>
    <property type="match status" value="1"/>
</dbReference>
<evidence type="ECO:0000313" key="9">
    <source>
        <dbReference type="EMBL" id="AGF93158.1"/>
    </source>
</evidence>
<dbReference type="GO" id="GO:0005886">
    <property type="term" value="C:plasma membrane"/>
    <property type="evidence" value="ECO:0007669"/>
    <property type="project" value="UniProtKB-SubCell"/>
</dbReference>
<evidence type="ECO:0000256" key="2">
    <source>
        <dbReference type="ARBA" id="ARBA00022448"/>
    </source>
</evidence>
<dbReference type="Pfam" id="PF00528">
    <property type="entry name" value="BPD_transp_1"/>
    <property type="match status" value="1"/>
</dbReference>
<keyword evidence="3" id="KW-1003">Cell membrane</keyword>
<keyword evidence="2" id="KW-0813">Transport</keyword>
<dbReference type="PROSITE" id="PS50928">
    <property type="entry name" value="ABC_TM1"/>
    <property type="match status" value="1"/>
</dbReference>
<dbReference type="InterPro" id="IPR000515">
    <property type="entry name" value="MetI-like"/>
</dbReference>
<dbReference type="InterPro" id="IPR035906">
    <property type="entry name" value="MetI-like_sf"/>
</dbReference>
<dbReference type="SUPFAM" id="SSF161098">
    <property type="entry name" value="MetI-like"/>
    <property type="match status" value="1"/>
</dbReference>
<organism evidence="9">
    <name type="scientific">uncultured organism</name>
    <dbReference type="NCBI Taxonomy" id="155900"/>
    <lineage>
        <taxon>unclassified sequences</taxon>
        <taxon>environmental samples</taxon>
    </lineage>
</organism>
<reference evidence="9" key="1">
    <citation type="journal article" date="2013" name="Syst. Appl. Microbiol.">
        <title>New insights into the archaeal diversity of a hypersaline microbial mat obtained by a metagenomic approach.</title>
        <authorList>
            <person name="Lopez-Lopez A."/>
            <person name="Richter M."/>
            <person name="Pena A."/>
            <person name="Tamames J."/>
            <person name="Rossello-Mora R."/>
        </authorList>
    </citation>
    <scope>NUCLEOTIDE SEQUENCE</scope>
</reference>
<accession>M1QAZ7</accession>
<evidence type="ECO:0000256" key="6">
    <source>
        <dbReference type="ARBA" id="ARBA00023136"/>
    </source>
</evidence>